<organism evidence="2 3">
    <name type="scientific">Anaeramoeba flamelloides</name>
    <dbReference type="NCBI Taxonomy" id="1746091"/>
    <lineage>
        <taxon>Eukaryota</taxon>
        <taxon>Metamonada</taxon>
        <taxon>Anaeramoebidae</taxon>
        <taxon>Anaeramoeba</taxon>
    </lineage>
</organism>
<evidence type="ECO:0000313" key="3">
    <source>
        <dbReference type="Proteomes" id="UP001150062"/>
    </source>
</evidence>
<proteinExistence type="predicted"/>
<reference evidence="2" key="1">
    <citation type="submission" date="2022-08" db="EMBL/GenBank/DDBJ databases">
        <title>Novel sulfate-reducing endosymbionts in the free-living metamonad Anaeramoeba.</title>
        <authorList>
            <person name="Jerlstrom-Hultqvist J."/>
            <person name="Cepicka I."/>
            <person name="Gallot-Lavallee L."/>
            <person name="Salas-Leiva D."/>
            <person name="Curtis B.A."/>
            <person name="Zahonova K."/>
            <person name="Pipaliya S."/>
            <person name="Dacks J."/>
            <person name="Roger A.J."/>
        </authorList>
    </citation>
    <scope>NUCLEOTIDE SEQUENCE</scope>
    <source>
        <strain evidence="2">Schooner1</strain>
    </source>
</reference>
<dbReference type="EMBL" id="JAOAOG010000077">
    <property type="protein sequence ID" value="KAJ6250419.1"/>
    <property type="molecule type" value="Genomic_DNA"/>
</dbReference>
<feature type="compositionally biased region" description="Basic residues" evidence="1">
    <location>
        <begin position="135"/>
        <end position="150"/>
    </location>
</feature>
<evidence type="ECO:0000256" key="1">
    <source>
        <dbReference type="SAM" id="MobiDB-lite"/>
    </source>
</evidence>
<feature type="region of interest" description="Disordered" evidence="1">
    <location>
        <begin position="1"/>
        <end position="43"/>
    </location>
</feature>
<sequence>MKNSTVAGKKFISKEKKKKINKKEEKEEEEEESEEESEEEEEDINKYINKFNNLTTMKQQDWKLLFKIIKEKYEHPTTIIVKPGPQSHSADLYLIHTVKEKARKKETKKRPKKTKKKNRENSTRKKLSFCTNKKQLARKQTKDKKKANKQ</sequence>
<feature type="region of interest" description="Disordered" evidence="1">
    <location>
        <begin position="98"/>
        <end position="150"/>
    </location>
</feature>
<gene>
    <name evidence="2" type="ORF">M0813_16069</name>
</gene>
<accession>A0ABQ8Z0T4</accession>
<keyword evidence="3" id="KW-1185">Reference proteome</keyword>
<comment type="caution">
    <text evidence="2">The sequence shown here is derived from an EMBL/GenBank/DDBJ whole genome shotgun (WGS) entry which is preliminary data.</text>
</comment>
<dbReference type="Proteomes" id="UP001150062">
    <property type="component" value="Unassembled WGS sequence"/>
</dbReference>
<feature type="compositionally biased region" description="Basic residues" evidence="1">
    <location>
        <begin position="101"/>
        <end position="118"/>
    </location>
</feature>
<evidence type="ECO:0000313" key="2">
    <source>
        <dbReference type="EMBL" id="KAJ6250419.1"/>
    </source>
</evidence>
<name>A0ABQ8Z0T4_9EUKA</name>
<protein>
    <submittedName>
        <fullName evidence="2">Uncharacterized protein</fullName>
    </submittedName>
</protein>
<feature type="compositionally biased region" description="Acidic residues" evidence="1">
    <location>
        <begin position="26"/>
        <end position="43"/>
    </location>
</feature>